<feature type="region of interest" description="Disordered" evidence="1">
    <location>
        <begin position="23"/>
        <end position="112"/>
    </location>
</feature>
<dbReference type="Proteomes" id="UP000050525">
    <property type="component" value="Unassembled WGS sequence"/>
</dbReference>
<evidence type="ECO:0000313" key="2">
    <source>
        <dbReference type="EMBL" id="KYO25491.1"/>
    </source>
</evidence>
<accession>A0A151MLQ9</accession>
<name>A0A151MLQ9_ALLMI</name>
<comment type="caution">
    <text evidence="2">The sequence shown here is derived from an EMBL/GenBank/DDBJ whole genome shotgun (WGS) entry which is preliminary data.</text>
</comment>
<feature type="region of interest" description="Disordered" evidence="1">
    <location>
        <begin position="288"/>
        <end position="364"/>
    </location>
</feature>
<reference evidence="2 3" key="1">
    <citation type="journal article" date="2012" name="Genome Biol.">
        <title>Sequencing three crocodilian genomes to illuminate the evolution of archosaurs and amniotes.</title>
        <authorList>
            <person name="St John J.A."/>
            <person name="Braun E.L."/>
            <person name="Isberg S.R."/>
            <person name="Miles L.G."/>
            <person name="Chong A.Y."/>
            <person name="Gongora J."/>
            <person name="Dalzell P."/>
            <person name="Moran C."/>
            <person name="Bed'hom B."/>
            <person name="Abzhanov A."/>
            <person name="Burgess S.C."/>
            <person name="Cooksey A.M."/>
            <person name="Castoe T.A."/>
            <person name="Crawford N.G."/>
            <person name="Densmore L.D."/>
            <person name="Drew J.C."/>
            <person name="Edwards S.V."/>
            <person name="Faircloth B.C."/>
            <person name="Fujita M.K."/>
            <person name="Greenwold M.J."/>
            <person name="Hoffmann F.G."/>
            <person name="Howard J.M."/>
            <person name="Iguchi T."/>
            <person name="Janes D.E."/>
            <person name="Khan S.Y."/>
            <person name="Kohno S."/>
            <person name="de Koning A.J."/>
            <person name="Lance S.L."/>
            <person name="McCarthy F.M."/>
            <person name="McCormack J.E."/>
            <person name="Merchant M.E."/>
            <person name="Peterson D.G."/>
            <person name="Pollock D.D."/>
            <person name="Pourmand N."/>
            <person name="Raney B.J."/>
            <person name="Roessler K.A."/>
            <person name="Sanford J.R."/>
            <person name="Sawyer R.H."/>
            <person name="Schmidt C.J."/>
            <person name="Triplett E.W."/>
            <person name="Tuberville T.D."/>
            <person name="Venegas-Anaya M."/>
            <person name="Howard J.T."/>
            <person name="Jarvis E.D."/>
            <person name="Guillette L.J.Jr."/>
            <person name="Glenn T.C."/>
            <person name="Green R.E."/>
            <person name="Ray D.A."/>
        </authorList>
    </citation>
    <scope>NUCLEOTIDE SEQUENCE [LARGE SCALE GENOMIC DNA]</scope>
    <source>
        <strain evidence="2">KSC_2009_1</strain>
    </source>
</reference>
<protein>
    <submittedName>
        <fullName evidence="2">Uncharacterized protein</fullName>
    </submittedName>
</protein>
<feature type="compositionally biased region" description="Basic residues" evidence="1">
    <location>
        <begin position="34"/>
        <end position="46"/>
    </location>
</feature>
<sequence>MASESHRAWSNARLLYTATETLRKGGEAVPHAASTHKRERKQHRKPKETISVIPDTGEAQGNEGEHQEEASTPGDSGEEHIGQERLAHLRSQLQAQLSREQQEDHSSGSQIIELVEKVFRGEVENGEVPEDGSSDPGSTAGSICATCGQHSTPGGCTNGVPSELEKKLKKELTALREDVTASIKAMRKDMAEELKSLREVLKASSEHPALQTSELSPLEEQDETTSDPLKSPHYGVRQREKLGVKLPATLEEKYKSRSVPSLHPLPGPSRNQALLRAMTTITAKNALTGTIGPRSNSDPVEPLPIKHTTVLPPANLKPTLKKHPKKVMTPSGARSHQENEKHGNKVTARMVTPHPPLHIDGNPH</sequence>
<feature type="region of interest" description="Disordered" evidence="1">
    <location>
        <begin position="122"/>
        <end position="141"/>
    </location>
</feature>
<feature type="compositionally biased region" description="Acidic residues" evidence="1">
    <location>
        <begin position="124"/>
        <end position="133"/>
    </location>
</feature>
<dbReference type="EMBL" id="AKHW03005770">
    <property type="protein sequence ID" value="KYO25491.1"/>
    <property type="molecule type" value="Genomic_DNA"/>
</dbReference>
<dbReference type="AlphaFoldDB" id="A0A151MLQ9"/>
<organism evidence="2 3">
    <name type="scientific">Alligator mississippiensis</name>
    <name type="common">American alligator</name>
    <dbReference type="NCBI Taxonomy" id="8496"/>
    <lineage>
        <taxon>Eukaryota</taxon>
        <taxon>Metazoa</taxon>
        <taxon>Chordata</taxon>
        <taxon>Craniata</taxon>
        <taxon>Vertebrata</taxon>
        <taxon>Euteleostomi</taxon>
        <taxon>Archelosauria</taxon>
        <taxon>Archosauria</taxon>
        <taxon>Crocodylia</taxon>
        <taxon>Alligatoridae</taxon>
        <taxon>Alligatorinae</taxon>
        <taxon>Alligator</taxon>
    </lineage>
</organism>
<feature type="region of interest" description="Disordered" evidence="1">
    <location>
        <begin position="199"/>
        <end position="242"/>
    </location>
</feature>
<proteinExistence type="predicted"/>
<feature type="compositionally biased region" description="Basic and acidic residues" evidence="1">
    <location>
        <begin position="77"/>
        <end position="87"/>
    </location>
</feature>
<gene>
    <name evidence="2" type="ORF">Y1Q_0000152</name>
</gene>
<feature type="compositionally biased region" description="Polar residues" evidence="1">
    <location>
        <begin position="288"/>
        <end position="298"/>
    </location>
</feature>
<evidence type="ECO:0000256" key="1">
    <source>
        <dbReference type="SAM" id="MobiDB-lite"/>
    </source>
</evidence>
<evidence type="ECO:0000313" key="3">
    <source>
        <dbReference type="Proteomes" id="UP000050525"/>
    </source>
</evidence>
<keyword evidence="3" id="KW-1185">Reference proteome</keyword>